<keyword evidence="1" id="KW-0805">Transcription regulation</keyword>
<organism evidence="4 5">
    <name type="scientific">Rhodocista pekingensis</name>
    <dbReference type="NCBI Taxonomy" id="201185"/>
    <lineage>
        <taxon>Bacteria</taxon>
        <taxon>Pseudomonadati</taxon>
        <taxon>Pseudomonadota</taxon>
        <taxon>Alphaproteobacteria</taxon>
        <taxon>Rhodospirillales</taxon>
        <taxon>Azospirillaceae</taxon>
        <taxon>Rhodocista</taxon>
    </lineage>
</organism>
<accession>A0ABW2KX56</accession>
<evidence type="ECO:0000256" key="2">
    <source>
        <dbReference type="ARBA" id="ARBA00023163"/>
    </source>
</evidence>
<dbReference type="PROSITE" id="PS01124">
    <property type="entry name" value="HTH_ARAC_FAMILY_2"/>
    <property type="match status" value="1"/>
</dbReference>
<evidence type="ECO:0000313" key="4">
    <source>
        <dbReference type="EMBL" id="MFC7334627.1"/>
    </source>
</evidence>
<keyword evidence="5" id="KW-1185">Reference proteome</keyword>
<dbReference type="SMART" id="SM00342">
    <property type="entry name" value="HTH_ARAC"/>
    <property type="match status" value="1"/>
</dbReference>
<dbReference type="Pfam" id="PF12833">
    <property type="entry name" value="HTH_18"/>
    <property type="match status" value="1"/>
</dbReference>
<keyword evidence="2" id="KW-0804">Transcription</keyword>
<sequence length="333" mass="36386">MATRSRLMEGEFAVADIVREAAALVLRAPPAEPPPLPDDRRRILTGQFRGWLWMDEVQPGLVGSASDMESVSDATIAQTIDRSVMVAVLLQGRTGSFRPDAGEELPAEQGRARVTGFGEARRCVRRLHAGERGVRTGITVNPSFLEQFADVLPGRELDGLERLLAPGFRSVGLRRCELLTGLSRGLVAMPYGGSLGRLYRESAVTQILFRTLELLREEWPLARALGRRQHDAVLRAQAVLDASLVSPPGTLDLARQVGLNRNTLQAGFRAVFGTTVFGYVRARRLAMARLLMEEQGLGAAEAGYRVGFASPSAFSAAYRRHFGETPTARGVRH</sequence>
<dbReference type="PANTHER" id="PTHR47893:SF1">
    <property type="entry name" value="REGULATORY PROTEIN PCHR"/>
    <property type="match status" value="1"/>
</dbReference>
<dbReference type="Proteomes" id="UP001596456">
    <property type="component" value="Unassembled WGS sequence"/>
</dbReference>
<dbReference type="Gene3D" id="1.10.10.60">
    <property type="entry name" value="Homeodomain-like"/>
    <property type="match status" value="1"/>
</dbReference>
<evidence type="ECO:0000256" key="1">
    <source>
        <dbReference type="ARBA" id="ARBA00023015"/>
    </source>
</evidence>
<reference evidence="5" key="1">
    <citation type="journal article" date="2019" name="Int. J. Syst. Evol. Microbiol.">
        <title>The Global Catalogue of Microorganisms (GCM) 10K type strain sequencing project: providing services to taxonomists for standard genome sequencing and annotation.</title>
        <authorList>
            <consortium name="The Broad Institute Genomics Platform"/>
            <consortium name="The Broad Institute Genome Sequencing Center for Infectious Disease"/>
            <person name="Wu L."/>
            <person name="Ma J."/>
        </authorList>
    </citation>
    <scope>NUCLEOTIDE SEQUENCE [LARGE SCALE GENOMIC DNA]</scope>
    <source>
        <strain evidence="5">CGMCC 1.16275</strain>
    </source>
</reference>
<proteinExistence type="predicted"/>
<dbReference type="InterPro" id="IPR053142">
    <property type="entry name" value="PchR_regulatory_protein"/>
</dbReference>
<evidence type="ECO:0000259" key="3">
    <source>
        <dbReference type="PROSITE" id="PS01124"/>
    </source>
</evidence>
<dbReference type="EMBL" id="JBHTCM010000018">
    <property type="protein sequence ID" value="MFC7334627.1"/>
    <property type="molecule type" value="Genomic_DNA"/>
</dbReference>
<protein>
    <submittedName>
        <fullName evidence="4">Helix-turn-helix transcriptional regulator</fullName>
    </submittedName>
</protein>
<dbReference type="SUPFAM" id="SSF46689">
    <property type="entry name" value="Homeodomain-like"/>
    <property type="match status" value="2"/>
</dbReference>
<evidence type="ECO:0000313" key="5">
    <source>
        <dbReference type="Proteomes" id="UP001596456"/>
    </source>
</evidence>
<dbReference type="InterPro" id="IPR018060">
    <property type="entry name" value="HTH_AraC"/>
</dbReference>
<feature type="domain" description="HTH araC/xylS-type" evidence="3">
    <location>
        <begin position="234"/>
        <end position="332"/>
    </location>
</feature>
<dbReference type="RefSeq" id="WP_377360176.1">
    <property type="nucleotide sequence ID" value="NZ_JBHTCM010000018.1"/>
</dbReference>
<name>A0ABW2KX56_9PROT</name>
<comment type="caution">
    <text evidence="4">The sequence shown here is derived from an EMBL/GenBank/DDBJ whole genome shotgun (WGS) entry which is preliminary data.</text>
</comment>
<gene>
    <name evidence="4" type="ORF">ACFQPS_15780</name>
</gene>
<dbReference type="InterPro" id="IPR009057">
    <property type="entry name" value="Homeodomain-like_sf"/>
</dbReference>
<dbReference type="PANTHER" id="PTHR47893">
    <property type="entry name" value="REGULATORY PROTEIN PCHR"/>
    <property type="match status" value="1"/>
</dbReference>